<evidence type="ECO:0008006" key="5">
    <source>
        <dbReference type="Google" id="ProtNLM"/>
    </source>
</evidence>
<name>A0A1R2BHR8_9CILI</name>
<accession>A0A1R2BHR8</accession>
<sequence length="1403" mass="158951">MSVPNSESSRNRNSTTQFGVSVLFDMNSDILLDPVDTMYSKLGRYEVDFEPNEKMSHNDYIVLEGGFYTGFTYKGQPEGYGCLMLTTGQVYEGYFHKGSIEGLGRLIDLDGTAYEGQWKRNDIKSIGTIQWLDGRIYEGQIKKIKPHGEGVMTYPGHSKYDGMFRKGHMNGYGIMYWDDGKIYAGTWKSSKMHGFGAMHWKNKYYFGTFCNNIIESIGRMEWKDGGIYVGQWSENKRHGLGTQTGEGRKSGKWFKDQFTEDLKELGEFRPEIIEVELKKQADELRKDKKIKDFIDFRMYATRKSDDISDNIAIEALFAHKVSMSEKGIGDDNAESESSKFYGSDLESIHNFKEKNIGMIKEETEGASQSYENSQKMVLIGKPKNKKENQILYEKNNESMSESSLEIAVPKLVMQELEESYKTESEYESSFAINNPIVIISENVSEESFKMETDANKKSKQSKDENSENSIKIKSPSKKKPPSSKSSSKKRESSSSSSERNHSSSKNSKIKQLESPEISEDSFTSESIKIKQPELSFSYEKDSNKGKKNRKSSSSSNESKKSQESFSEQSKPSIKQSPESKKKNLFIDLNKANAGLEFKVPEREINRRSIDDVEIQSITDSEAPIKISIPAFKQPDDPGYNNEHNKSISNSFSSCDDEMNSQGNIFGGESEYSIKVPLIRSPQDSNKAPSSIYSNEAYMIPAAELETPNFSNTKRHIIPSKRSSDSDKAERFQIKSVTALPKLNPTSEENSKNWRTSSESLFENSNINDREQKIVIPKFNPPDVSFSESDKSIHSKDDHSDDEEEKIPFLNFVASPPEELVPMVHEMEPPSNRISKISQDISFDENKKKLKTEESKLLEPGEILDNWESNKSLSIIKENPGINMRKFKESQIPGNFDVNTLIKAKEQELRTEPAQKGRLEKVLVVNSSKNEKKAPLSTMITSMSQENDYAYLQSPAERPDLVDENIIELPETQRIEKLQNFDFPCDQEGFQTLIEMRELIGPFDYESNEQPRGKLLFTDWIEVNNMLYIGEMDKYGLRQGRGVEILPYCIYEGYWLNSQRSGLGRVITINGDNFEGFWTHDIKRGFGALWSASGTGYVGDWDSDVPEGKGIEVSTLEIYEGDFHVGQRHGKGLLTQANLTYTGEFFTGQIHGYGVVKWSNNSAYAGIFINGESKGLKGAFIPAYVKKAYKPRSLVKVKRFTEQNVPPPSRAELSVDESEIVEKITKRIFDSEKPQDTNEEMNNSDDGKEKENNEELPPLFSRDLKTPDSAGKDSGNFRNDFLSFANLNKEPKDGGTDGESPIMPLFGRELPNKSGAINDLKNSFNSGNSEKVNESDVSQGHFGQRDMKKGILRTDAVKRNDNIRFPKDLPDFDEDVLLQRKLKFKNANKEKGVENILKQGGKKK</sequence>
<keyword evidence="4" id="KW-1185">Reference proteome</keyword>
<dbReference type="InterPro" id="IPR003409">
    <property type="entry name" value="MORN"/>
</dbReference>
<dbReference type="PANTHER" id="PTHR23084">
    <property type="entry name" value="PHOSPHATIDYLINOSITOL-4-PHOSPHATE 5-KINASE RELATED"/>
    <property type="match status" value="1"/>
</dbReference>
<dbReference type="Pfam" id="PF02493">
    <property type="entry name" value="MORN"/>
    <property type="match status" value="10"/>
</dbReference>
<reference evidence="3 4" key="1">
    <citation type="submission" date="2016-11" db="EMBL/GenBank/DDBJ databases">
        <title>The macronuclear genome of Stentor coeruleus: a giant cell with tiny introns.</title>
        <authorList>
            <person name="Slabodnick M."/>
            <person name="Ruby J.G."/>
            <person name="Reiff S.B."/>
            <person name="Swart E.C."/>
            <person name="Gosai S."/>
            <person name="Prabakaran S."/>
            <person name="Witkowska E."/>
            <person name="Larue G.E."/>
            <person name="Fisher S."/>
            <person name="Freeman R.M."/>
            <person name="Gunawardena J."/>
            <person name="Chu W."/>
            <person name="Stover N.A."/>
            <person name="Gregory B.D."/>
            <person name="Nowacki M."/>
            <person name="Derisi J."/>
            <person name="Roy S.W."/>
            <person name="Marshall W.F."/>
            <person name="Sood P."/>
        </authorList>
    </citation>
    <scope>NUCLEOTIDE SEQUENCE [LARGE SCALE GENOMIC DNA]</scope>
    <source>
        <strain evidence="3">WM001</strain>
    </source>
</reference>
<feature type="compositionally biased region" description="Polar residues" evidence="2">
    <location>
        <begin position="646"/>
        <end position="663"/>
    </location>
</feature>
<dbReference type="EMBL" id="MPUH01000638">
    <property type="protein sequence ID" value="OMJ76312.1"/>
    <property type="molecule type" value="Genomic_DNA"/>
</dbReference>
<feature type="region of interest" description="Disordered" evidence="2">
    <location>
        <begin position="625"/>
        <end position="665"/>
    </location>
</feature>
<feature type="compositionally biased region" description="Low complexity" evidence="2">
    <location>
        <begin position="563"/>
        <end position="572"/>
    </location>
</feature>
<dbReference type="PANTHER" id="PTHR23084:SF263">
    <property type="entry name" value="MORN REPEAT-CONTAINING PROTEIN 1"/>
    <property type="match status" value="1"/>
</dbReference>
<feature type="compositionally biased region" description="Basic and acidic residues" evidence="2">
    <location>
        <begin position="1225"/>
        <end position="1235"/>
    </location>
</feature>
<proteinExistence type="predicted"/>
<feature type="compositionally biased region" description="Basic and acidic residues" evidence="2">
    <location>
        <begin position="787"/>
        <end position="798"/>
    </location>
</feature>
<dbReference type="Proteomes" id="UP000187209">
    <property type="component" value="Unassembled WGS sequence"/>
</dbReference>
<dbReference type="SUPFAM" id="SSF82185">
    <property type="entry name" value="Histone H3 K4-specific methyltransferase SET7/9 N-terminal domain"/>
    <property type="match status" value="3"/>
</dbReference>
<feature type="region of interest" description="Disordered" evidence="2">
    <location>
        <begin position="449"/>
        <end position="585"/>
    </location>
</feature>
<keyword evidence="1" id="KW-0677">Repeat</keyword>
<feature type="region of interest" description="Disordered" evidence="2">
    <location>
        <begin position="1225"/>
        <end position="1346"/>
    </location>
</feature>
<evidence type="ECO:0000313" key="3">
    <source>
        <dbReference type="EMBL" id="OMJ76312.1"/>
    </source>
</evidence>
<protein>
    <recommendedName>
        <fullName evidence="5">MORN repeat-containing protein</fullName>
    </recommendedName>
</protein>
<organism evidence="3 4">
    <name type="scientific">Stentor coeruleus</name>
    <dbReference type="NCBI Taxonomy" id="5963"/>
    <lineage>
        <taxon>Eukaryota</taxon>
        <taxon>Sar</taxon>
        <taxon>Alveolata</taxon>
        <taxon>Ciliophora</taxon>
        <taxon>Postciliodesmatophora</taxon>
        <taxon>Heterotrichea</taxon>
        <taxon>Heterotrichida</taxon>
        <taxon>Stentoridae</taxon>
        <taxon>Stentor</taxon>
    </lineage>
</organism>
<dbReference type="SMART" id="SM00698">
    <property type="entry name" value="MORN"/>
    <property type="match status" value="12"/>
</dbReference>
<dbReference type="OrthoDB" id="387430at2759"/>
<feature type="region of interest" description="Disordered" evidence="2">
    <location>
        <begin position="710"/>
        <end position="803"/>
    </location>
</feature>
<evidence type="ECO:0000313" key="4">
    <source>
        <dbReference type="Proteomes" id="UP000187209"/>
    </source>
</evidence>
<dbReference type="Gene3D" id="2.20.110.10">
    <property type="entry name" value="Histone H3 K4-specific methyltransferase SET7/9 N-terminal domain"/>
    <property type="match status" value="5"/>
</dbReference>
<feature type="compositionally biased region" description="Basic and acidic residues" evidence="2">
    <location>
        <begin position="449"/>
        <end position="465"/>
    </location>
</feature>
<feature type="compositionally biased region" description="Polar residues" evidence="2">
    <location>
        <begin position="743"/>
        <end position="766"/>
    </location>
</feature>
<gene>
    <name evidence="3" type="ORF">SteCoe_24338</name>
</gene>
<comment type="caution">
    <text evidence="3">The sequence shown here is derived from an EMBL/GenBank/DDBJ whole genome shotgun (WGS) entry which is preliminary data.</text>
</comment>
<feature type="compositionally biased region" description="Basic and acidic residues" evidence="2">
    <location>
        <begin position="721"/>
        <end position="732"/>
    </location>
</feature>
<evidence type="ECO:0000256" key="1">
    <source>
        <dbReference type="ARBA" id="ARBA00022737"/>
    </source>
</evidence>
<feature type="compositionally biased region" description="Polar residues" evidence="2">
    <location>
        <begin position="1319"/>
        <end position="1337"/>
    </location>
</feature>
<evidence type="ECO:0000256" key="2">
    <source>
        <dbReference type="SAM" id="MobiDB-lite"/>
    </source>
</evidence>